<evidence type="ECO:0000256" key="2">
    <source>
        <dbReference type="ARBA" id="ARBA00007092"/>
    </source>
</evidence>
<gene>
    <name evidence="7" type="primary">xth</name>
    <name evidence="7" type="ORF">J5V48_04115</name>
</gene>
<accession>A0ABS7DHQ8</accession>
<dbReference type="EMBL" id="JAGFNY010000009">
    <property type="protein sequence ID" value="MBW7570076.1"/>
    <property type="molecule type" value="Genomic_DNA"/>
</dbReference>
<evidence type="ECO:0000259" key="6">
    <source>
        <dbReference type="Pfam" id="PF03372"/>
    </source>
</evidence>
<keyword evidence="4 7" id="KW-0378">Hydrolase</keyword>
<evidence type="ECO:0000256" key="3">
    <source>
        <dbReference type="ARBA" id="ARBA00022723"/>
    </source>
</evidence>
<sequence>MTLSSWNVNGIRACSQKEGFSWFTNTDYDIISFQETKADESQLDDSIRTKDGYDSFFCSSTVKKGYSGTAVFTKIKPLCVELELPYEEFKGEGRIVHLEFEKFHFFNGYFPNGGAAILDESGKPTGEFKRVPYKMAFFDAFFEYAQKLRKDKPIVVCGDFNIAHREIDLARPKTNMKNTGFLPNERAFLDKLVNNGYIDTFRFVNGDVKDVYSWWSYKSFARPKNIGWRIDYFFVSDELKDCIKDARVETNVTGSDHCPVTLVLDL</sequence>
<dbReference type="GO" id="GO:0008311">
    <property type="term" value="F:double-stranded DNA 3'-5' DNA exonuclease activity"/>
    <property type="evidence" value="ECO:0007669"/>
    <property type="project" value="UniProtKB-EC"/>
</dbReference>
<dbReference type="PROSITE" id="PS51435">
    <property type="entry name" value="AP_NUCLEASE_F1_4"/>
    <property type="match status" value="1"/>
</dbReference>
<dbReference type="InterPro" id="IPR004808">
    <property type="entry name" value="AP_endonuc_1"/>
</dbReference>
<evidence type="ECO:0000256" key="5">
    <source>
        <dbReference type="ARBA" id="ARBA00022842"/>
    </source>
</evidence>
<keyword evidence="5" id="KW-0460">Magnesium</keyword>
<comment type="similarity">
    <text evidence="2">Belongs to the DNA repair enzymes AP/ExoA family.</text>
</comment>
<dbReference type="Pfam" id="PF03372">
    <property type="entry name" value="Exo_endo_phos"/>
    <property type="match status" value="1"/>
</dbReference>
<keyword evidence="8" id="KW-1185">Reference proteome</keyword>
<dbReference type="InterPro" id="IPR036691">
    <property type="entry name" value="Endo/exonu/phosph_ase_sf"/>
</dbReference>
<evidence type="ECO:0000313" key="7">
    <source>
        <dbReference type="EMBL" id="MBW7570076.1"/>
    </source>
</evidence>
<feature type="domain" description="Endonuclease/exonuclease/phosphatase" evidence="6">
    <location>
        <begin position="5"/>
        <end position="257"/>
    </location>
</feature>
<dbReference type="EC" id="3.1.11.2" evidence="7"/>
<dbReference type="NCBIfam" id="TIGR00195">
    <property type="entry name" value="exoDNase_III"/>
    <property type="match status" value="1"/>
</dbReference>
<comment type="cofactor">
    <cofactor evidence="1">
        <name>Mg(2+)</name>
        <dbReference type="ChEBI" id="CHEBI:18420"/>
    </cofactor>
</comment>
<dbReference type="Gene3D" id="3.60.10.10">
    <property type="entry name" value="Endonuclease/exonuclease/phosphatase"/>
    <property type="match status" value="1"/>
</dbReference>
<name>A0ABS7DHQ8_9GAMM</name>
<evidence type="ECO:0000256" key="4">
    <source>
        <dbReference type="ARBA" id="ARBA00022801"/>
    </source>
</evidence>
<protein>
    <submittedName>
        <fullName evidence="7">Exodeoxyribonuclease III</fullName>
        <ecNumber evidence="7">3.1.11.2</ecNumber>
    </submittedName>
</protein>
<dbReference type="PANTHER" id="PTHR22748:SF6">
    <property type="entry name" value="DNA-(APURINIC OR APYRIMIDINIC SITE) ENDONUCLEASE"/>
    <property type="match status" value="1"/>
</dbReference>
<dbReference type="PANTHER" id="PTHR22748">
    <property type="entry name" value="AP ENDONUCLEASE"/>
    <property type="match status" value="1"/>
</dbReference>
<organism evidence="7 8">
    <name type="scientific">Succinivibrio faecicola</name>
    <dbReference type="NCBI Taxonomy" id="2820300"/>
    <lineage>
        <taxon>Bacteria</taxon>
        <taxon>Pseudomonadati</taxon>
        <taxon>Pseudomonadota</taxon>
        <taxon>Gammaproteobacteria</taxon>
        <taxon>Aeromonadales</taxon>
        <taxon>Succinivibrionaceae</taxon>
        <taxon>Succinivibrio</taxon>
    </lineage>
</organism>
<proteinExistence type="inferred from homology"/>
<evidence type="ECO:0000256" key="1">
    <source>
        <dbReference type="ARBA" id="ARBA00001946"/>
    </source>
</evidence>
<evidence type="ECO:0000313" key="8">
    <source>
        <dbReference type="Proteomes" id="UP000731465"/>
    </source>
</evidence>
<keyword evidence="3" id="KW-0479">Metal-binding</keyword>
<comment type="caution">
    <text evidence="7">The sequence shown here is derived from an EMBL/GenBank/DDBJ whole genome shotgun (WGS) entry which is preliminary data.</text>
</comment>
<dbReference type="InterPro" id="IPR005135">
    <property type="entry name" value="Endo/exonuclease/phosphatase"/>
</dbReference>
<dbReference type="NCBIfam" id="TIGR00633">
    <property type="entry name" value="xth"/>
    <property type="match status" value="1"/>
</dbReference>
<dbReference type="SUPFAM" id="SSF56219">
    <property type="entry name" value="DNase I-like"/>
    <property type="match status" value="1"/>
</dbReference>
<reference evidence="7 8" key="1">
    <citation type="submission" date="2021-03" db="EMBL/GenBank/DDBJ databases">
        <title>Succinivibrio sp. nov. isolated from feces of cow.</title>
        <authorList>
            <person name="Choi J.-Y."/>
        </authorList>
    </citation>
    <scope>NUCLEOTIDE SEQUENCE [LARGE SCALE GENOMIC DNA]</scope>
    <source>
        <strain evidence="7 8">AGMB01872</strain>
    </source>
</reference>
<dbReference type="Proteomes" id="UP000731465">
    <property type="component" value="Unassembled WGS sequence"/>
</dbReference>